<evidence type="ECO:0000313" key="4">
    <source>
        <dbReference type="Proteomes" id="UP001209570"/>
    </source>
</evidence>
<feature type="coiled-coil region" evidence="1">
    <location>
        <begin position="2189"/>
        <end position="2244"/>
    </location>
</feature>
<keyword evidence="4" id="KW-1185">Reference proteome</keyword>
<feature type="region of interest" description="Disordered" evidence="2">
    <location>
        <begin position="2353"/>
        <end position="2522"/>
    </location>
</feature>
<evidence type="ECO:0000313" key="3">
    <source>
        <dbReference type="EMBL" id="KAJ0408634.1"/>
    </source>
</evidence>
<feature type="compositionally biased region" description="Low complexity" evidence="2">
    <location>
        <begin position="2457"/>
        <end position="2472"/>
    </location>
</feature>
<dbReference type="EMBL" id="JAKCXM010000010">
    <property type="protein sequence ID" value="KAJ0408634.1"/>
    <property type="molecule type" value="Genomic_DNA"/>
</dbReference>
<feature type="region of interest" description="Disordered" evidence="2">
    <location>
        <begin position="1796"/>
        <end position="1818"/>
    </location>
</feature>
<evidence type="ECO:0000256" key="2">
    <source>
        <dbReference type="SAM" id="MobiDB-lite"/>
    </source>
</evidence>
<feature type="compositionally biased region" description="Basic and acidic residues" evidence="2">
    <location>
        <begin position="349"/>
        <end position="374"/>
    </location>
</feature>
<organism evidence="3 4">
    <name type="scientific">Pythium insidiosum</name>
    <name type="common">Pythiosis disease agent</name>
    <dbReference type="NCBI Taxonomy" id="114742"/>
    <lineage>
        <taxon>Eukaryota</taxon>
        <taxon>Sar</taxon>
        <taxon>Stramenopiles</taxon>
        <taxon>Oomycota</taxon>
        <taxon>Peronosporomycetes</taxon>
        <taxon>Pythiales</taxon>
        <taxon>Pythiaceae</taxon>
        <taxon>Pythium</taxon>
    </lineage>
</organism>
<protein>
    <submittedName>
        <fullName evidence="3">Uncharacterized protein</fullName>
    </submittedName>
</protein>
<dbReference type="PANTHER" id="PTHR33331:SF13">
    <property type="entry name" value="COILED-COIL DOMAIN CONTAINING 162"/>
    <property type="match status" value="1"/>
</dbReference>
<proteinExistence type="predicted"/>
<gene>
    <name evidence="3" type="ORF">P43SY_008981</name>
</gene>
<feature type="region of interest" description="Disordered" evidence="2">
    <location>
        <begin position="1439"/>
        <end position="1460"/>
    </location>
</feature>
<feature type="region of interest" description="Disordered" evidence="2">
    <location>
        <begin position="347"/>
        <end position="385"/>
    </location>
</feature>
<accession>A0AAD5M8K5</accession>
<feature type="compositionally biased region" description="Basic and acidic residues" evidence="2">
    <location>
        <begin position="2491"/>
        <end position="2501"/>
    </location>
</feature>
<evidence type="ECO:0000256" key="1">
    <source>
        <dbReference type="SAM" id="Coils"/>
    </source>
</evidence>
<dbReference type="Proteomes" id="UP001209570">
    <property type="component" value="Unassembled WGS sequence"/>
</dbReference>
<dbReference type="InterPro" id="IPR040401">
    <property type="entry name" value="CCDC162"/>
</dbReference>
<name>A0AAD5M8K5_PYTIN</name>
<sequence length="2522" mass="282570">MVTLCVSIGAVAHGVPQQYFDNSAGSADHEYFVGDSVLSGEIVFELALMDDLVSRARQDQFGSRLTEFEARYAHFRQLVRCASWQEIQQRQLSRDQIIELLTECQCSKLRSSLVDAVDELYPDAVQSAKQGQVAQVYISKGSRIASLEHWAVALLDSPAMARRFDERVQQCFTDVLRGATPAQLQRYAFTTELRSSSLSHVPYFAMCFVVLGTGDTQTAEAGTAAFAIGVDPMDLAYPPVSAAGADGSGLAVGSPLAARPKRLQDELDAADEKLRQVAQHFSVEWKAFLAYAMKLKQETPEFASFPDKQRLEDLLLRSQSGLVMLREMQQRREEKWRQLLPWWTSSDGESERARRQDEDQASARRDDALPRGERPSTTAPSESAPGNTLIVHRRAFLSRYTGFLEAVMFMCQRFLTRRRLLPETGTNGIAVDRMRDPAMVQRMAKKLQWALNVRDRLRQAIDRSDSEDTVALGALADDDVHVFARFQYLSQQHAAVFERFFVRLRWLPTAYRYHIRHRMMELAHQQVARSAPLSPLAQLEKAKVTDSVGGSVQCPLFPICRHPIEQDTKRMLAGLQIPLGASWVASQLTIRSGFRSRMEQTRLPCPSAMKPFVGSTDAMSLLPGKVVRSRWGLMQMTSLGDEPMQQARRELDATSTDLLLRNELELLDAEDVEYARARLQSLVKCHVERAIVETTAIDVAAEPRSTRAHEAASEADKARLLQERWTVLGATEELPIELLDVWYTTRYLVCRQLRLRLLRSLNYQHFLWTMRRMQAMEVRRMSALGAKATAWRKKTEPHDAATGKWHIEETESGDSVVLYNDEEHIFPQARRDLAALESHLLQVASVFLEKQQRGVFDAMASGGDAYPFSFVLAVDRMQVLVDLFDVELRFQLVKVAVATQMLASGHEFLAADAMDTGGDMIGRVLQRRPLIDFEHAYFYDSYVAETVQLELKRELFRAMSAVSATICEPGASGDAEELWLHQQLIADGLATTYMRDVDAVLRQAEQQWFVTTSVTELHALQQAIHERMLVIWRSLLAIEMPSGEQHSLQHTPASFFRGNGWRAGVKPDVLLDVCAGDDNQSTDVRCLVDALELLAWRHDLGLEVYESSLLEKIWNVQQGFVGHLRSSSIDDPALLFHDDVDSASAGRRGHSSTLATIADVLNSDALVDPTASNERNATRSQSTQKLKNVADWLRASVRDSALLAAYWERCHGVLWMQQHYRWSLTDLVRYNDLVSAEIIEFAATSPFYFLSAFESTEPDAQDGGGGGGGADHALSLKAVHWKYMDEIVERIEDAAKRTCAPYWMPLMELQHQLCMRRARATPDDDGEDEQQEKNDSLVPLPQPAELAPCAGYLHEVCAIPKLMIALSSIFEQLRHEERLMSELFPDDWPERCAFSSNAQGFEQSAPSGGDALSSWLNRKLEQLKLDVKAAKADSIAPTPVFASSSSGPHDSDESHASNEEPKLLLRIPSTSSLLALFSVRPSSAGADVAASATAREESEAALRALLEIFECFQTSLEMLRAEMALGFFLKYEQSGKRPRGVRVASVRRIARLVSSRGLPTNASKPRSSPSPSPSWFFGKELLGAWHQALHRAIQSLHDRLLDRLGASAALRDLFAPIDWDSLRRRHQAMLFRREVAAALREVNAEWRARLRCTAMALSLQALSYRSPEAVEHREPEIAQLLRLEASLMEDERTQTQPATSPPHRRGFPVLLRLRSHEMSVDGAEFYRALGSVQDVAYLRRLGDWLDLVFALLRDHMKRASGSADSQGDVELALLELERAVERYRVFYRLPADAEPLTAGPSGDPAAPDKPTQAGSVSGTRLRMKTPAIVTLLTAKAVAAPVSVLARALRAITRSSARKEGENAEPSGACLALPTLARVEFQIEMFRVHLQIQWIEDDVQHMQRHYESFLEQRRAFQAHVKQARKAACPTEPRAPGPTHRDVTMWLLHLSRYFQHAAPGDEQDARYVIPADDMVELLNAVNQHLDAHYSQLLLALEQAGDEHARESRRLRALADERQLLVESLQRDEQLKRETYAVDRRYELVCQLEKQRHEMALLASRKDMERELLRRELTVAFEQRLHAMHVALLAKQQTFDEYRQAMQQDLKQQLHAAHAQLVHQLVDQSGSMSVETKTGFLASLDGQVAQQALQHENVALKHTLLKLQTLHEMHEQTRQLHTEKERATAESFRLREQQLVSENAQLQHQVKQLEAELTRTAQDRTYHQIKLHALERQTEAAAERRRQAKVRALSAPFRRHAHALVEPDADDHAAAATADDGLSPRKAAARLPDPDAEQEAFERAHEVAIRRRPERTEAVADPARLETQCHNTLRHYQNEIRRLQQQLARETRLKAALMERVSSQTATPPDESADGAAAAVTPLHTRRRLLTPTPSPSPLSSPRLRAASASTAMPRRPATGSSGSRRPSTSIGASPARRDGASSGPSERSESTDSAGSWTPRHVPPLSLSLPSPSPAQSSAGGGQAKPPRSAQSATPHRRFEVVKRDDGLAGGVAGVANPFSPREPLPYR</sequence>
<feature type="compositionally biased region" description="Basic and acidic residues" evidence="2">
    <location>
        <begin position="1449"/>
        <end position="1460"/>
    </location>
</feature>
<dbReference type="PANTHER" id="PTHR33331">
    <property type="entry name" value="COILED-COIL DOMAIN-CONTAINING PROTEIN 162"/>
    <property type="match status" value="1"/>
</dbReference>
<feature type="compositionally biased region" description="Low complexity" evidence="2">
    <location>
        <begin position="2393"/>
        <end position="2423"/>
    </location>
</feature>
<feature type="compositionally biased region" description="Polar residues" evidence="2">
    <location>
        <begin position="375"/>
        <end position="385"/>
    </location>
</feature>
<feature type="region of interest" description="Disordered" evidence="2">
    <location>
        <begin position="2260"/>
        <end position="2293"/>
    </location>
</feature>
<comment type="caution">
    <text evidence="3">The sequence shown here is derived from an EMBL/GenBank/DDBJ whole genome shotgun (WGS) entry which is preliminary data.</text>
</comment>
<feature type="region of interest" description="Disordered" evidence="2">
    <location>
        <begin position="1318"/>
        <end position="1340"/>
    </location>
</feature>
<reference evidence="3" key="1">
    <citation type="submission" date="2021-12" db="EMBL/GenBank/DDBJ databases">
        <title>Prjna785345.</title>
        <authorList>
            <person name="Rujirawat T."/>
            <person name="Krajaejun T."/>
        </authorList>
    </citation>
    <scope>NUCLEOTIDE SEQUENCE</scope>
    <source>
        <strain evidence="3">Pi057C3</strain>
    </source>
</reference>
<keyword evidence="1" id="KW-0175">Coiled coil</keyword>
<feature type="coiled-coil region" evidence="1">
    <location>
        <begin position="2319"/>
        <end position="2353"/>
    </location>
</feature>